<dbReference type="PRINTS" id="PR00069">
    <property type="entry name" value="ALDKETRDTASE"/>
</dbReference>
<dbReference type="InterPro" id="IPR036812">
    <property type="entry name" value="NAD(P)_OxRdtase_dom_sf"/>
</dbReference>
<feature type="domain" description="NADP-dependent oxidoreductase" evidence="3">
    <location>
        <begin position="15"/>
        <end position="312"/>
    </location>
</feature>
<dbReference type="Gene3D" id="3.20.20.100">
    <property type="entry name" value="NADP-dependent oxidoreductase domain"/>
    <property type="match status" value="1"/>
</dbReference>
<name>A0A9E8Z8W6_9CYAN</name>
<dbReference type="InterPro" id="IPR023210">
    <property type="entry name" value="NADP_OxRdtase_dom"/>
</dbReference>
<dbReference type="GO" id="GO:0005737">
    <property type="term" value="C:cytoplasm"/>
    <property type="evidence" value="ECO:0007669"/>
    <property type="project" value="TreeGrafter"/>
</dbReference>
<evidence type="ECO:0000313" key="4">
    <source>
        <dbReference type="EMBL" id="WAL58461.1"/>
    </source>
</evidence>
<organism evidence="4 5">
    <name type="scientific">Thermocoleostomius sinensis A174</name>
    <dbReference type="NCBI Taxonomy" id="2016057"/>
    <lineage>
        <taxon>Bacteria</taxon>
        <taxon>Bacillati</taxon>
        <taxon>Cyanobacteriota</taxon>
        <taxon>Cyanophyceae</taxon>
        <taxon>Oculatellales</taxon>
        <taxon>Oculatellaceae</taxon>
        <taxon>Thermocoleostomius</taxon>
    </lineage>
</organism>
<dbReference type="EMBL" id="CP113797">
    <property type="protein sequence ID" value="WAL58461.1"/>
    <property type="molecule type" value="Genomic_DNA"/>
</dbReference>
<dbReference type="InterPro" id="IPR050791">
    <property type="entry name" value="Aldo-Keto_reductase"/>
</dbReference>
<evidence type="ECO:0000313" key="5">
    <source>
        <dbReference type="Proteomes" id="UP001163152"/>
    </source>
</evidence>
<keyword evidence="5" id="KW-1185">Reference proteome</keyword>
<dbReference type="Pfam" id="PF00248">
    <property type="entry name" value="Aldo_ket_red"/>
    <property type="match status" value="1"/>
</dbReference>
<keyword evidence="1" id="KW-0560">Oxidoreductase</keyword>
<dbReference type="InterPro" id="IPR020471">
    <property type="entry name" value="AKR"/>
</dbReference>
<sequence length="318" mass="34811">MNAITLGSNGPTIAPLGIGAWAWGDKLFWSYGKDYDKATLYDAFKTALDVGISLFDTAEIYGFGESERLLGEFMQQTDRSRSSVHIATKYFPLPWRFNAQAVADALTASLKRLQLPTVALYQVHQPFDFLMGQTTLLNALADEVKQGRTLTLGVSNYSAEQMRQAHRILADRGIALAVNQVPYSLLTRQIESNGVLDTARELGITILAYSPLSQGLLTGKYTADNYTPPIGARRLNPQFSQSSLEKLAPTIRLLTEIGETHGKTPAQVALNWLIAQGNVIPIPGAKNGDQVRQNAGALGWSLSPDEREQLDRSTATSR</sequence>
<dbReference type="GO" id="GO:0016491">
    <property type="term" value="F:oxidoreductase activity"/>
    <property type="evidence" value="ECO:0007669"/>
    <property type="project" value="UniProtKB-KW"/>
</dbReference>
<reference evidence="4" key="1">
    <citation type="submission" date="2022-12" db="EMBL/GenBank/DDBJ databases">
        <title>Polyphasic identification of a Novel Hot-Spring Cyanobacterium Ocullathermofonsia sinensis gen nov. sp. nov. and Genomic Insights on its Adaptations to the Thermal Habitat.</title>
        <authorList>
            <person name="Daroch M."/>
            <person name="Tang J."/>
            <person name="Jiang Y."/>
        </authorList>
    </citation>
    <scope>NUCLEOTIDE SEQUENCE</scope>
    <source>
        <strain evidence="4">PKUAC-SCTA174</strain>
    </source>
</reference>
<dbReference type="PANTHER" id="PTHR43625:SF88">
    <property type="entry name" value="OS07G0143000 PROTEIN"/>
    <property type="match status" value="1"/>
</dbReference>
<evidence type="ECO:0000256" key="1">
    <source>
        <dbReference type="ARBA" id="ARBA00023002"/>
    </source>
</evidence>
<dbReference type="RefSeq" id="WP_268607878.1">
    <property type="nucleotide sequence ID" value="NZ_CP113797.1"/>
</dbReference>
<dbReference type="CDD" id="cd19093">
    <property type="entry name" value="AKR_AtPLR-like"/>
    <property type="match status" value="1"/>
</dbReference>
<evidence type="ECO:0000256" key="2">
    <source>
        <dbReference type="SAM" id="MobiDB-lite"/>
    </source>
</evidence>
<dbReference type="Proteomes" id="UP001163152">
    <property type="component" value="Chromosome"/>
</dbReference>
<evidence type="ECO:0000259" key="3">
    <source>
        <dbReference type="Pfam" id="PF00248"/>
    </source>
</evidence>
<accession>A0A9E8Z8W6</accession>
<protein>
    <submittedName>
        <fullName evidence="4">Aldo/keto reductase</fullName>
    </submittedName>
</protein>
<dbReference type="KEGG" id="tsin:OXH18_14845"/>
<dbReference type="PANTHER" id="PTHR43625">
    <property type="entry name" value="AFLATOXIN B1 ALDEHYDE REDUCTASE"/>
    <property type="match status" value="1"/>
</dbReference>
<proteinExistence type="predicted"/>
<dbReference type="SUPFAM" id="SSF51430">
    <property type="entry name" value="NAD(P)-linked oxidoreductase"/>
    <property type="match status" value="1"/>
</dbReference>
<dbReference type="AlphaFoldDB" id="A0A9E8Z8W6"/>
<gene>
    <name evidence="4" type="ORF">OXH18_14845</name>
</gene>
<feature type="region of interest" description="Disordered" evidence="2">
    <location>
        <begin position="296"/>
        <end position="318"/>
    </location>
</feature>